<reference evidence="3" key="1">
    <citation type="submission" date="2023-06" db="EMBL/GenBank/DDBJ databases">
        <title>SYSU T00b26.</title>
        <authorList>
            <person name="Gao L."/>
            <person name="Fang B.-Z."/>
            <person name="Li W.-J."/>
        </authorList>
    </citation>
    <scope>NUCLEOTIDE SEQUENCE</scope>
    <source>
        <strain evidence="3">SYSU T00b26</strain>
    </source>
</reference>
<feature type="signal peptide" evidence="2">
    <location>
        <begin position="1"/>
        <end position="27"/>
    </location>
</feature>
<sequence length="194" mass="20072">MKLNEKIAASISAAALGTAVWAVPALACEPAPNPCPDGYTLKYENLNHKSWVADADYVTVLIGVKNHSSMTYDDVSENDTLDPPGQKRITYVCVMPPAPSPTPSEVPTTSPSPSYIEPSIHETTLPPTGSAEPSATASPTPSYIEPSVQETTITPTSSEEPASSVSPTPAETTDTQVLSAGPAAAVSGTPTYTG</sequence>
<accession>A0ABT8FYU7</accession>
<comment type="caution">
    <text evidence="3">The sequence shown here is derived from an EMBL/GenBank/DDBJ whole genome shotgun (WGS) entry which is preliminary data.</text>
</comment>
<evidence type="ECO:0000313" key="3">
    <source>
        <dbReference type="EMBL" id="MDN4472055.1"/>
    </source>
</evidence>
<gene>
    <name evidence="3" type="ORF">QQX04_03490</name>
</gene>
<evidence type="ECO:0000256" key="2">
    <source>
        <dbReference type="SAM" id="SignalP"/>
    </source>
</evidence>
<protein>
    <submittedName>
        <fullName evidence="3">Uncharacterized protein</fullName>
    </submittedName>
</protein>
<keyword evidence="4" id="KW-1185">Reference proteome</keyword>
<name>A0ABT8FYU7_9MICO</name>
<dbReference type="Proteomes" id="UP001172738">
    <property type="component" value="Unassembled WGS sequence"/>
</dbReference>
<feature type="chain" id="PRO_5047413658" evidence="2">
    <location>
        <begin position="28"/>
        <end position="194"/>
    </location>
</feature>
<proteinExistence type="predicted"/>
<feature type="region of interest" description="Disordered" evidence="1">
    <location>
        <begin position="93"/>
        <end position="194"/>
    </location>
</feature>
<keyword evidence="2" id="KW-0732">Signal</keyword>
<dbReference type="EMBL" id="JAUHPV010000002">
    <property type="protein sequence ID" value="MDN4472055.1"/>
    <property type="molecule type" value="Genomic_DNA"/>
</dbReference>
<feature type="compositionally biased region" description="Polar residues" evidence="1">
    <location>
        <begin position="121"/>
        <end position="141"/>
    </location>
</feature>
<evidence type="ECO:0000313" key="4">
    <source>
        <dbReference type="Proteomes" id="UP001172738"/>
    </source>
</evidence>
<feature type="compositionally biased region" description="Low complexity" evidence="1">
    <location>
        <begin position="105"/>
        <end position="114"/>
    </location>
</feature>
<organism evidence="3 4">
    <name type="scientific">Demequina zhanjiangensis</name>
    <dbReference type="NCBI Taxonomy" id="3051659"/>
    <lineage>
        <taxon>Bacteria</taxon>
        <taxon>Bacillati</taxon>
        <taxon>Actinomycetota</taxon>
        <taxon>Actinomycetes</taxon>
        <taxon>Micrococcales</taxon>
        <taxon>Demequinaceae</taxon>
        <taxon>Demequina</taxon>
    </lineage>
</organism>
<evidence type="ECO:0000256" key="1">
    <source>
        <dbReference type="SAM" id="MobiDB-lite"/>
    </source>
</evidence>
<feature type="compositionally biased region" description="Low complexity" evidence="1">
    <location>
        <begin position="150"/>
        <end position="173"/>
    </location>
</feature>
<dbReference type="RefSeq" id="WP_301126322.1">
    <property type="nucleotide sequence ID" value="NZ_JAUHPV010000002.1"/>
</dbReference>